<dbReference type="Pfam" id="PF08193">
    <property type="entry name" value="INO80_Ies4"/>
    <property type="match status" value="1"/>
</dbReference>
<dbReference type="InterPro" id="IPR013175">
    <property type="entry name" value="INO80_su_Ies4"/>
</dbReference>
<dbReference type="EMBL" id="LT635759">
    <property type="protein sequence ID" value="SGZ53987.1"/>
    <property type="molecule type" value="Genomic_DNA"/>
</dbReference>
<evidence type="ECO:0000313" key="3">
    <source>
        <dbReference type="Proteomes" id="UP000182334"/>
    </source>
</evidence>
<name>A0A1L0BRW8_9ASCO</name>
<gene>
    <name evidence="2" type="ORF">SAMEA4029010_CIC11G00000000051</name>
</gene>
<evidence type="ECO:0000256" key="1">
    <source>
        <dbReference type="SAM" id="MobiDB-lite"/>
    </source>
</evidence>
<sequence length="146" mass="15911">MAPKKHLVKLHLQPDFLRTLPVFTVPKAKRVKKVAGDEKKSTANSSVAASKGLSPAPEEPASHRINTGPKEMSTAGLTVNSVSQTLDKSGAPCKKWVRTTRQFKTFSGFKVKLKAWKQKPEGKVKTERKISVSDIVESSVDTAVTV</sequence>
<evidence type="ECO:0000313" key="2">
    <source>
        <dbReference type="EMBL" id="SGZ53987.1"/>
    </source>
</evidence>
<proteinExistence type="predicted"/>
<dbReference type="PANTHER" id="PTHR28061">
    <property type="entry name" value="INO EIGHTY SUBUNIT 4"/>
    <property type="match status" value="1"/>
</dbReference>
<feature type="region of interest" description="Disordered" evidence="1">
    <location>
        <begin position="31"/>
        <end position="73"/>
    </location>
</feature>
<dbReference type="GO" id="GO:0006338">
    <property type="term" value="P:chromatin remodeling"/>
    <property type="evidence" value="ECO:0007669"/>
    <property type="project" value="InterPro"/>
</dbReference>
<organism evidence="2 3">
    <name type="scientific">Sungouiella intermedia</name>
    <dbReference type="NCBI Taxonomy" id="45354"/>
    <lineage>
        <taxon>Eukaryota</taxon>
        <taxon>Fungi</taxon>
        <taxon>Dikarya</taxon>
        <taxon>Ascomycota</taxon>
        <taxon>Saccharomycotina</taxon>
        <taxon>Pichiomycetes</taxon>
        <taxon>Metschnikowiaceae</taxon>
        <taxon>Sungouiella</taxon>
    </lineage>
</organism>
<dbReference type="GO" id="GO:0031011">
    <property type="term" value="C:Ino80 complex"/>
    <property type="evidence" value="ECO:0007669"/>
    <property type="project" value="InterPro"/>
</dbReference>
<keyword evidence="3" id="KW-1185">Reference proteome</keyword>
<dbReference type="Proteomes" id="UP000182334">
    <property type="component" value="Chromosome IV"/>
</dbReference>
<dbReference type="PANTHER" id="PTHR28061:SF1">
    <property type="entry name" value="INO80 COMPLEX SUBUNIT 4"/>
    <property type="match status" value="1"/>
</dbReference>
<accession>A0A1L0BRW8</accession>
<dbReference type="OrthoDB" id="4093188at2759"/>
<protein>
    <submittedName>
        <fullName evidence="2">CIC11C00000000051</fullName>
    </submittedName>
</protein>
<dbReference type="AlphaFoldDB" id="A0A1L0BRW8"/>
<reference evidence="2 3" key="1">
    <citation type="submission" date="2016-10" db="EMBL/GenBank/DDBJ databases">
        <authorList>
            <person name="de Groot N.N."/>
        </authorList>
    </citation>
    <scope>NUCLEOTIDE SEQUENCE [LARGE SCALE GENOMIC DNA]</scope>
    <source>
        <strain evidence="2 3">CBS 141442</strain>
    </source>
</reference>